<dbReference type="Proteomes" id="UP000007519">
    <property type="component" value="Chromosome"/>
</dbReference>
<dbReference type="InterPro" id="IPR043741">
    <property type="entry name" value="DUF5686"/>
</dbReference>
<dbReference type="KEGG" id="sgn:SGRA_0520"/>
<evidence type="ECO:0008006" key="3">
    <source>
        <dbReference type="Google" id="ProtNLM"/>
    </source>
</evidence>
<proteinExistence type="predicted"/>
<keyword evidence="2" id="KW-1185">Reference proteome</keyword>
<name>H6L9T1_SAPGL</name>
<dbReference type="HOGENOM" id="CLU_015931_2_0_10"/>
<accession>H6L9T1</accession>
<dbReference type="SUPFAM" id="SSF49464">
    <property type="entry name" value="Carboxypeptidase regulatory domain-like"/>
    <property type="match status" value="1"/>
</dbReference>
<dbReference type="RefSeq" id="WP_014373503.1">
    <property type="nucleotide sequence ID" value="NC_016940.1"/>
</dbReference>
<dbReference type="OrthoDB" id="983143at2"/>
<protein>
    <recommendedName>
        <fullName evidence="3">Outer membrane protein</fullName>
    </recommendedName>
</protein>
<dbReference type="AlphaFoldDB" id="H6L9T1"/>
<dbReference type="STRING" id="984262.SGRA_0520"/>
<gene>
    <name evidence="1" type="ordered locus">SGRA_0520</name>
</gene>
<reference evidence="1 2" key="1">
    <citation type="journal article" date="2012" name="Stand. Genomic Sci.">
        <title>Complete genome sequencing and analysis of Saprospira grandis str. Lewin, a predatory marine bacterium.</title>
        <authorList>
            <person name="Saw J.H."/>
            <person name="Yuryev A."/>
            <person name="Kanbe M."/>
            <person name="Hou S."/>
            <person name="Young A.G."/>
            <person name="Aizawa S."/>
            <person name="Alam M."/>
        </authorList>
    </citation>
    <scope>NUCLEOTIDE SEQUENCE [LARGE SCALE GENOMIC DNA]</scope>
    <source>
        <strain evidence="1 2">Lewin</strain>
    </source>
</reference>
<dbReference type="InterPro" id="IPR008969">
    <property type="entry name" value="CarboxyPept-like_regulatory"/>
</dbReference>
<dbReference type="EMBL" id="CP002831">
    <property type="protein sequence ID" value="AFC23259.1"/>
    <property type="molecule type" value="Genomic_DNA"/>
</dbReference>
<sequence length="837" mass="97076">MRNLFILAFLAWAPLLMAQKILITGQVIDDDTEEGVPFCSVFIPGDIPMGVTSDVEGKYRIEMELANLPSDTIMAASVGYDNLMKRIDKTQTELSINFRLKSSSVELETVMVLAGENPANEVVRRIVANKERNKRKNFDNYQVECYSKTELDLNNIDPKMKDSPLFKDLQFIFENIDSTSDVKPFLPAYVAERIYDIFYVNGKGKKELLKAQKVSGVENSTVVDFIGQMHDEFDLYDNYITVLGKEFISPFANNGLFFYEYYIIDSTHIEDEWSYKLKFKPKRRGENTFYGDFWVSVENYGLEIVNMRMSEDVNVNLVNRLLIYAEYKQQDSIWLPYKEKTVIDFALSKKREKMMGVIGRKTLMYKDFQIGQEELEKTYKKVDPEDIDYIALEKADSFWSEQRHEKLTDNEKAVYKMVDSIKTVPIYQTAAKLLSTISTGFLEVGPVYLGPYGSVFNYNDIEGIRLGFGVGTGPQFSKKLRLYGYGAYGFGDKRWKYRLEGQYVFNRFKRREVGLKYINDVLFDNRNSEQTPSQGLFAGFLRRDVPAKMLAVKEFKAYYQHTYKRGFSNRLAVIHRNMIPQGAIFSRSDRGFNFRYYPDANDYTKIDTAVTTTEILLKFRYAYKEKLLRSYFSDLSIGTQFPIIELSYLAGIKGVLGSKYNYHRISAEISHWFNVGPVGWFSYRIEGGKVFGRLPYLLLESHPGNEAYFYNPESYNLMNSFEFVSDIWVGVRAVQHFDGFFLNRIPLIRKLKWREVAFFRGVWGSLSQENQEANALNHQDNGGPYYGSFNQGPYMEVGAGIENIFKVIRVDALWRLSYFDNQDAQKFSVRATLSFYF</sequence>
<dbReference type="Pfam" id="PF18939">
    <property type="entry name" value="DUF5686"/>
    <property type="match status" value="1"/>
</dbReference>
<evidence type="ECO:0000313" key="2">
    <source>
        <dbReference type="Proteomes" id="UP000007519"/>
    </source>
</evidence>
<dbReference type="Pfam" id="PF13715">
    <property type="entry name" value="CarbopepD_reg_2"/>
    <property type="match status" value="1"/>
</dbReference>
<evidence type="ECO:0000313" key="1">
    <source>
        <dbReference type="EMBL" id="AFC23259.1"/>
    </source>
</evidence>
<dbReference type="eggNOG" id="COG4775">
    <property type="taxonomic scope" value="Bacteria"/>
</dbReference>
<organism evidence="1 2">
    <name type="scientific">Saprospira grandis (strain Lewin)</name>
    <dbReference type="NCBI Taxonomy" id="984262"/>
    <lineage>
        <taxon>Bacteria</taxon>
        <taxon>Pseudomonadati</taxon>
        <taxon>Bacteroidota</taxon>
        <taxon>Saprospiria</taxon>
        <taxon>Saprospirales</taxon>
        <taxon>Saprospiraceae</taxon>
        <taxon>Saprospira</taxon>
    </lineage>
</organism>